<dbReference type="STRING" id="91626.A0A0C9MNB1"/>
<proteinExistence type="inferred from homology"/>
<keyword evidence="12" id="KW-0175">Coiled coil</keyword>
<keyword evidence="14" id="KW-0539">Nucleus</keyword>
<keyword evidence="11" id="KW-0995">Kinetochore</keyword>
<evidence type="ECO:0000256" key="2">
    <source>
        <dbReference type="ARBA" id="ARBA00004186"/>
    </source>
</evidence>
<sequence>MNEEESDRVETPLASAPNNRHSRLLGISSRRSTILAIPTNQEEPPTEDLNLTPEENQKLKAEYEAVKSLNRAIETVLEDFEEASSKVHQFTDNVDSTNALLDTWMDILDKTQDIMSVHEDKTWKPNSRKRRAEDEPSTGGGRA</sequence>
<evidence type="ECO:0000256" key="11">
    <source>
        <dbReference type="ARBA" id="ARBA00022838"/>
    </source>
</evidence>
<reference evidence="20" key="1">
    <citation type="submission" date="2014-09" db="EMBL/GenBank/DDBJ databases">
        <title>Draft genome sequence of an oleaginous Mucoromycotina fungus Mucor ambiguus NBRC6742.</title>
        <authorList>
            <person name="Takeda I."/>
            <person name="Yamane N."/>
            <person name="Morita T."/>
            <person name="Tamano K."/>
            <person name="Machida M."/>
            <person name="Baker S."/>
            <person name="Koike H."/>
        </authorList>
    </citation>
    <scope>NUCLEOTIDE SEQUENCE</scope>
    <source>
        <strain evidence="20">NBRC 6742</strain>
    </source>
</reference>
<evidence type="ECO:0000256" key="1">
    <source>
        <dbReference type="ARBA" id="ARBA00004123"/>
    </source>
</evidence>
<dbReference type="GO" id="GO:0005874">
    <property type="term" value="C:microtubule"/>
    <property type="evidence" value="ECO:0007669"/>
    <property type="project" value="UniProtKB-KW"/>
</dbReference>
<keyword evidence="9" id="KW-0498">Mitosis</keyword>
<keyword evidence="8" id="KW-0493">Microtubule</keyword>
<dbReference type="GO" id="GO:0007059">
    <property type="term" value="P:chromosome segregation"/>
    <property type="evidence" value="ECO:0007669"/>
    <property type="project" value="UniProtKB-KW"/>
</dbReference>
<evidence type="ECO:0000256" key="3">
    <source>
        <dbReference type="ARBA" id="ARBA00004629"/>
    </source>
</evidence>
<dbReference type="GO" id="GO:0072686">
    <property type="term" value="C:mitotic spindle"/>
    <property type="evidence" value="ECO:0007669"/>
    <property type="project" value="InterPro"/>
</dbReference>
<feature type="region of interest" description="Disordered" evidence="19">
    <location>
        <begin position="118"/>
        <end position="143"/>
    </location>
</feature>
<evidence type="ECO:0000313" key="20">
    <source>
        <dbReference type="EMBL" id="GAN03468.1"/>
    </source>
</evidence>
<keyword evidence="5" id="KW-0158">Chromosome</keyword>
<dbReference type="GO" id="GO:0000278">
    <property type="term" value="P:mitotic cell cycle"/>
    <property type="evidence" value="ECO:0007669"/>
    <property type="project" value="InterPro"/>
</dbReference>
<accession>A0A0C9MNB1</accession>
<evidence type="ECO:0000256" key="13">
    <source>
        <dbReference type="ARBA" id="ARBA00023212"/>
    </source>
</evidence>
<evidence type="ECO:0000256" key="19">
    <source>
        <dbReference type="SAM" id="MobiDB-lite"/>
    </source>
</evidence>
<protein>
    <recommendedName>
        <fullName evidence="17">DASH complex subunit DUO1</fullName>
    </recommendedName>
    <alternativeName>
        <fullName evidence="18">Outer kinetochore protein DUO1</fullName>
    </alternativeName>
</protein>
<dbReference type="GO" id="GO:0051301">
    <property type="term" value="P:cell division"/>
    <property type="evidence" value="ECO:0007669"/>
    <property type="project" value="UniProtKB-KW"/>
</dbReference>
<keyword evidence="6" id="KW-0963">Cytoplasm</keyword>
<evidence type="ECO:0000256" key="4">
    <source>
        <dbReference type="ARBA" id="ARBA00005366"/>
    </source>
</evidence>
<evidence type="ECO:0000256" key="5">
    <source>
        <dbReference type="ARBA" id="ARBA00022454"/>
    </source>
</evidence>
<evidence type="ECO:0000256" key="12">
    <source>
        <dbReference type="ARBA" id="ARBA00023054"/>
    </source>
</evidence>
<evidence type="ECO:0000256" key="14">
    <source>
        <dbReference type="ARBA" id="ARBA00023242"/>
    </source>
</evidence>
<dbReference type="OrthoDB" id="5599235at2759"/>
<comment type="similarity">
    <text evidence="4">Belongs to the DASH complex DUO1 family.</text>
</comment>
<keyword evidence="21" id="KW-1185">Reference proteome</keyword>
<dbReference type="Pfam" id="PF08651">
    <property type="entry name" value="DASH_Duo1"/>
    <property type="match status" value="1"/>
</dbReference>
<evidence type="ECO:0000256" key="7">
    <source>
        <dbReference type="ARBA" id="ARBA00022618"/>
    </source>
</evidence>
<dbReference type="InterPro" id="IPR013960">
    <property type="entry name" value="DASH_Duo1"/>
</dbReference>
<dbReference type="PANTHER" id="PTHR28216">
    <property type="entry name" value="DASH COMPLEX SUBUNIT DUO1"/>
    <property type="match status" value="1"/>
</dbReference>
<gene>
    <name evidence="20" type="ORF">MAM1_0041c02921</name>
</gene>
<evidence type="ECO:0000256" key="6">
    <source>
        <dbReference type="ARBA" id="ARBA00022490"/>
    </source>
</evidence>
<dbReference type="AlphaFoldDB" id="A0A0C9MNB1"/>
<evidence type="ECO:0000256" key="18">
    <source>
        <dbReference type="ARBA" id="ARBA00044358"/>
    </source>
</evidence>
<feature type="region of interest" description="Disordered" evidence="19">
    <location>
        <begin position="1"/>
        <end position="21"/>
    </location>
</feature>
<keyword evidence="10" id="KW-0159">Chromosome partition</keyword>
<evidence type="ECO:0000256" key="8">
    <source>
        <dbReference type="ARBA" id="ARBA00022701"/>
    </source>
</evidence>
<keyword evidence="7" id="KW-0132">Cell division</keyword>
<dbReference type="EMBL" id="DF836330">
    <property type="protein sequence ID" value="GAN03468.1"/>
    <property type="molecule type" value="Genomic_DNA"/>
</dbReference>
<evidence type="ECO:0000256" key="17">
    <source>
        <dbReference type="ARBA" id="ARBA00044152"/>
    </source>
</evidence>
<organism evidence="20">
    <name type="scientific">Mucor ambiguus</name>
    <dbReference type="NCBI Taxonomy" id="91626"/>
    <lineage>
        <taxon>Eukaryota</taxon>
        <taxon>Fungi</taxon>
        <taxon>Fungi incertae sedis</taxon>
        <taxon>Mucoromycota</taxon>
        <taxon>Mucoromycotina</taxon>
        <taxon>Mucoromycetes</taxon>
        <taxon>Mucorales</taxon>
        <taxon>Mucorineae</taxon>
        <taxon>Mucoraceae</taxon>
        <taxon>Mucor</taxon>
    </lineage>
</organism>
<evidence type="ECO:0000313" key="21">
    <source>
        <dbReference type="Proteomes" id="UP000053815"/>
    </source>
</evidence>
<evidence type="ECO:0000256" key="16">
    <source>
        <dbReference type="ARBA" id="ARBA00023328"/>
    </source>
</evidence>
<evidence type="ECO:0000256" key="10">
    <source>
        <dbReference type="ARBA" id="ARBA00022829"/>
    </source>
</evidence>
<name>A0A0C9MNB1_9FUNG</name>
<evidence type="ECO:0000256" key="15">
    <source>
        <dbReference type="ARBA" id="ARBA00023306"/>
    </source>
</evidence>
<keyword evidence="15" id="KW-0131">Cell cycle</keyword>
<dbReference type="PANTHER" id="PTHR28216:SF1">
    <property type="entry name" value="DASH COMPLEX SUBUNIT DUO1"/>
    <property type="match status" value="1"/>
</dbReference>
<comment type="subcellular location">
    <subcellularLocation>
        <location evidence="3">Chromosome</location>
        <location evidence="3">Centromere</location>
        <location evidence="3">Kinetochore</location>
    </subcellularLocation>
    <subcellularLocation>
        <location evidence="2">Cytoplasm</location>
        <location evidence="2">Cytoskeleton</location>
        <location evidence="2">Spindle</location>
    </subcellularLocation>
    <subcellularLocation>
        <location evidence="1">Nucleus</location>
    </subcellularLocation>
</comment>
<dbReference type="Proteomes" id="UP000053815">
    <property type="component" value="Unassembled WGS sequence"/>
</dbReference>
<keyword evidence="13" id="KW-0206">Cytoskeleton</keyword>
<dbReference type="GO" id="GO:0042729">
    <property type="term" value="C:DASH complex"/>
    <property type="evidence" value="ECO:0007669"/>
    <property type="project" value="InterPro"/>
</dbReference>
<evidence type="ECO:0000256" key="9">
    <source>
        <dbReference type="ARBA" id="ARBA00022776"/>
    </source>
</evidence>
<keyword evidence="16" id="KW-0137">Centromere</keyword>